<keyword evidence="1" id="KW-1133">Transmembrane helix</keyword>
<name>A0ABR8T6J6_9BACL</name>
<feature type="transmembrane region" description="Helical" evidence="1">
    <location>
        <begin position="7"/>
        <end position="27"/>
    </location>
</feature>
<dbReference type="EMBL" id="JACSQL010000036">
    <property type="protein sequence ID" value="MBD7971388.1"/>
    <property type="molecule type" value="Genomic_DNA"/>
</dbReference>
<organism evidence="2 3">
    <name type="scientific">Paenibacillus gallinarum</name>
    <dbReference type="NCBI Taxonomy" id="2762232"/>
    <lineage>
        <taxon>Bacteria</taxon>
        <taxon>Bacillati</taxon>
        <taxon>Bacillota</taxon>
        <taxon>Bacilli</taxon>
        <taxon>Bacillales</taxon>
        <taxon>Paenibacillaceae</taxon>
        <taxon>Paenibacillus</taxon>
    </lineage>
</organism>
<sequence length="168" mass="19384">MMRRTSSIKVVLVISLILNVIIGVLLYNSYLINKDKIVGDSLEYSRFINRLERYVYYLDQAGKQTTSNEIMNSLINADKRLNLAEKSLDKFNNSMSATDLIASRITLIIEDIDEANFRLLSQYALYNNGEEKIADIKKSIDRLLDAIPKEYSIEKKSEFIKKINNLSY</sequence>
<dbReference type="RefSeq" id="WP_191805272.1">
    <property type="nucleotide sequence ID" value="NZ_JACSQL010000036.1"/>
</dbReference>
<protein>
    <recommendedName>
        <fullName evidence="4">Chemotaxis methyl-accepting receptor HlyB-like 4HB MCP domain-containing protein</fullName>
    </recommendedName>
</protein>
<keyword evidence="3" id="KW-1185">Reference proteome</keyword>
<evidence type="ECO:0000313" key="2">
    <source>
        <dbReference type="EMBL" id="MBD7971388.1"/>
    </source>
</evidence>
<keyword evidence="1" id="KW-0812">Transmembrane</keyword>
<proteinExistence type="predicted"/>
<reference evidence="2 3" key="1">
    <citation type="submission" date="2020-08" db="EMBL/GenBank/DDBJ databases">
        <title>A Genomic Blueprint of the Chicken Gut Microbiome.</title>
        <authorList>
            <person name="Gilroy R."/>
            <person name="Ravi A."/>
            <person name="Getino M."/>
            <person name="Pursley I."/>
            <person name="Horton D.L."/>
            <person name="Alikhan N.-F."/>
            <person name="Baker D."/>
            <person name="Gharbi K."/>
            <person name="Hall N."/>
            <person name="Watson M."/>
            <person name="Adriaenssens E.M."/>
            <person name="Foster-Nyarko E."/>
            <person name="Jarju S."/>
            <person name="Secka A."/>
            <person name="Antonio M."/>
            <person name="Oren A."/>
            <person name="Chaudhuri R."/>
            <person name="La Ragione R.M."/>
            <person name="Hildebrand F."/>
            <person name="Pallen M.J."/>
        </authorList>
    </citation>
    <scope>NUCLEOTIDE SEQUENCE [LARGE SCALE GENOMIC DNA]</scope>
    <source>
        <strain evidence="2 3">Sa2BVA9</strain>
    </source>
</reference>
<evidence type="ECO:0000313" key="3">
    <source>
        <dbReference type="Proteomes" id="UP000608071"/>
    </source>
</evidence>
<dbReference type="Proteomes" id="UP000608071">
    <property type="component" value="Unassembled WGS sequence"/>
</dbReference>
<comment type="caution">
    <text evidence="2">The sequence shown here is derived from an EMBL/GenBank/DDBJ whole genome shotgun (WGS) entry which is preliminary data.</text>
</comment>
<accession>A0ABR8T6J6</accession>
<gene>
    <name evidence="2" type="ORF">H9647_25340</name>
</gene>
<evidence type="ECO:0000256" key="1">
    <source>
        <dbReference type="SAM" id="Phobius"/>
    </source>
</evidence>
<evidence type="ECO:0008006" key="4">
    <source>
        <dbReference type="Google" id="ProtNLM"/>
    </source>
</evidence>
<keyword evidence="1" id="KW-0472">Membrane</keyword>